<keyword evidence="5 7" id="KW-1133">Transmembrane helix</keyword>
<feature type="transmembrane region" description="Helical" evidence="7">
    <location>
        <begin position="276"/>
        <end position="300"/>
    </location>
</feature>
<comment type="subcellular location">
    <subcellularLocation>
        <location evidence="1">Cell membrane</location>
        <topology evidence="1">Multi-pass membrane protein</topology>
    </subcellularLocation>
</comment>
<reference evidence="9" key="1">
    <citation type="submission" date="2024-07" db="EMBL/GenBank/DDBJ databases">
        <title>Halotolerant mesophilic bacterium Ornithinibacillus sp. 4-3, sp. nov., isolated from soil.</title>
        <authorList>
            <person name="Sidarenka A.V."/>
            <person name="Guliayeva D.E."/>
            <person name="Leanovich S.I."/>
            <person name="Hileuskaya K.S."/>
            <person name="Akhremchuk A.E."/>
            <person name="Sikolenko M.A."/>
            <person name="Valentovich L.N."/>
        </authorList>
    </citation>
    <scope>NUCLEOTIDE SEQUENCE</scope>
    <source>
        <strain evidence="9">4-3</strain>
    </source>
</reference>
<feature type="transmembrane region" description="Helical" evidence="7">
    <location>
        <begin position="119"/>
        <end position="137"/>
    </location>
</feature>
<sequence length="493" mass="54057">MSETKKYEYLADNPNVKVLPIMLSLIIGAFFAILNETLLNIALTTLMHEFDVPMTTVQWMATGFMLVMGIVIPGSALLLQWFTTRQLFIGTMIVFTVGTTICALAPTFSILIVGRLLQAFGTGMLVPIIFNTFLLIFPPQRRGAVMGIVGLVMMFAPAIGPTLSGVIVEYLGWRYLFISVIPFALFSIAFAWKYLRNVGEVTKPRIDIISLVFSTIGFGGIVYGFSMAGDPEIGFSHASAFVPLIAGVVAIVFFCLRQFKLDEPVLDLRVFKYPMYTLGVGMFVIIIMAMFASEIILPFFMQGPLALSAAAAGLVLLPGSILNGILAPFMGHLFDKYGPKVLMIPSSIVLSVTIFMLTRLNMDTPIWMIVVIYILLMISISAMMMPAETNGLNQLPKKLYPHGTAVMTTLQPVAGAIGVSVFVSIMNARQTHILSQAENPLDEQTINLAMTSGLKLVYIIALIMSLFTVIMAFFVYRATPPQEEMPATEGEVE</sequence>
<keyword evidence="6 7" id="KW-0472">Membrane</keyword>
<feature type="transmembrane region" description="Helical" evidence="7">
    <location>
        <begin position="306"/>
        <end position="329"/>
    </location>
</feature>
<keyword evidence="3" id="KW-1003">Cell membrane</keyword>
<proteinExistence type="predicted"/>
<feature type="transmembrane region" description="Helical" evidence="7">
    <location>
        <begin position="366"/>
        <end position="387"/>
    </location>
</feature>
<name>A0AB39HT74_9BACI</name>
<dbReference type="AlphaFoldDB" id="A0AB39HT74"/>
<dbReference type="NCBIfam" id="TIGR00711">
    <property type="entry name" value="efflux_EmrB"/>
    <property type="match status" value="1"/>
</dbReference>
<evidence type="ECO:0000313" key="9">
    <source>
        <dbReference type="EMBL" id="XDK33201.1"/>
    </source>
</evidence>
<accession>A0AB39HT74</accession>
<feature type="transmembrane region" description="Helical" evidence="7">
    <location>
        <begin position="87"/>
        <end position="113"/>
    </location>
</feature>
<dbReference type="SUPFAM" id="SSF103473">
    <property type="entry name" value="MFS general substrate transporter"/>
    <property type="match status" value="1"/>
</dbReference>
<evidence type="ECO:0000256" key="4">
    <source>
        <dbReference type="ARBA" id="ARBA00022692"/>
    </source>
</evidence>
<feature type="transmembrane region" description="Helical" evidence="7">
    <location>
        <begin position="144"/>
        <end position="167"/>
    </location>
</feature>
<evidence type="ECO:0000259" key="8">
    <source>
        <dbReference type="PROSITE" id="PS50850"/>
    </source>
</evidence>
<dbReference type="PANTHER" id="PTHR42718">
    <property type="entry name" value="MAJOR FACILITATOR SUPERFAMILY MULTIDRUG TRANSPORTER MFSC"/>
    <property type="match status" value="1"/>
</dbReference>
<evidence type="ECO:0000256" key="6">
    <source>
        <dbReference type="ARBA" id="ARBA00023136"/>
    </source>
</evidence>
<feature type="transmembrane region" description="Helical" evidence="7">
    <location>
        <begin position="206"/>
        <end position="226"/>
    </location>
</feature>
<dbReference type="Gene3D" id="1.20.1720.10">
    <property type="entry name" value="Multidrug resistance protein D"/>
    <property type="match status" value="1"/>
</dbReference>
<dbReference type="Pfam" id="PF07690">
    <property type="entry name" value="MFS_1"/>
    <property type="match status" value="1"/>
</dbReference>
<organism evidence="9">
    <name type="scientific">Ornithinibacillus sp. 4-3</name>
    <dbReference type="NCBI Taxonomy" id="3231488"/>
    <lineage>
        <taxon>Bacteria</taxon>
        <taxon>Bacillati</taxon>
        <taxon>Bacillota</taxon>
        <taxon>Bacilli</taxon>
        <taxon>Bacillales</taxon>
        <taxon>Bacillaceae</taxon>
        <taxon>Ornithinibacillus</taxon>
    </lineage>
</organism>
<dbReference type="Gene3D" id="1.20.1250.20">
    <property type="entry name" value="MFS general substrate transporter like domains"/>
    <property type="match status" value="1"/>
</dbReference>
<evidence type="ECO:0000256" key="5">
    <source>
        <dbReference type="ARBA" id="ARBA00022989"/>
    </source>
</evidence>
<feature type="transmembrane region" description="Helical" evidence="7">
    <location>
        <begin position="173"/>
        <end position="194"/>
    </location>
</feature>
<dbReference type="PANTHER" id="PTHR42718:SF43">
    <property type="entry name" value="LINCOMYCIN RESISTANCE PROTEIN LMRB"/>
    <property type="match status" value="1"/>
</dbReference>
<feature type="transmembrane region" description="Helical" evidence="7">
    <location>
        <begin position="59"/>
        <end position="80"/>
    </location>
</feature>
<feature type="transmembrane region" description="Helical" evidence="7">
    <location>
        <begin position="21"/>
        <end position="47"/>
    </location>
</feature>
<keyword evidence="4 7" id="KW-0812">Transmembrane</keyword>
<feature type="transmembrane region" description="Helical" evidence="7">
    <location>
        <begin position="456"/>
        <end position="476"/>
    </location>
</feature>
<evidence type="ECO:0000256" key="1">
    <source>
        <dbReference type="ARBA" id="ARBA00004651"/>
    </source>
</evidence>
<dbReference type="GO" id="GO:0005886">
    <property type="term" value="C:plasma membrane"/>
    <property type="evidence" value="ECO:0007669"/>
    <property type="project" value="UniProtKB-SubCell"/>
</dbReference>
<feature type="domain" description="Major facilitator superfamily (MFS) profile" evidence="8">
    <location>
        <begin position="21"/>
        <end position="480"/>
    </location>
</feature>
<dbReference type="PROSITE" id="PS50850">
    <property type="entry name" value="MFS"/>
    <property type="match status" value="1"/>
</dbReference>
<gene>
    <name evidence="9" type="ORF">AB4Y30_02195</name>
</gene>
<feature type="transmembrane region" description="Helical" evidence="7">
    <location>
        <begin position="238"/>
        <end position="256"/>
    </location>
</feature>
<dbReference type="EMBL" id="CP162599">
    <property type="protein sequence ID" value="XDK33201.1"/>
    <property type="molecule type" value="Genomic_DNA"/>
</dbReference>
<evidence type="ECO:0000256" key="3">
    <source>
        <dbReference type="ARBA" id="ARBA00022475"/>
    </source>
</evidence>
<keyword evidence="2" id="KW-0813">Transport</keyword>
<evidence type="ECO:0000256" key="7">
    <source>
        <dbReference type="SAM" id="Phobius"/>
    </source>
</evidence>
<dbReference type="CDD" id="cd17503">
    <property type="entry name" value="MFS_LmrB_MDR_like"/>
    <property type="match status" value="1"/>
</dbReference>
<evidence type="ECO:0000256" key="2">
    <source>
        <dbReference type="ARBA" id="ARBA00022448"/>
    </source>
</evidence>
<dbReference type="InterPro" id="IPR004638">
    <property type="entry name" value="EmrB-like"/>
</dbReference>
<dbReference type="PRINTS" id="PR01036">
    <property type="entry name" value="TCRTETB"/>
</dbReference>
<dbReference type="InterPro" id="IPR020846">
    <property type="entry name" value="MFS_dom"/>
</dbReference>
<dbReference type="GO" id="GO:0022857">
    <property type="term" value="F:transmembrane transporter activity"/>
    <property type="evidence" value="ECO:0007669"/>
    <property type="project" value="InterPro"/>
</dbReference>
<dbReference type="InterPro" id="IPR011701">
    <property type="entry name" value="MFS"/>
</dbReference>
<dbReference type="InterPro" id="IPR036259">
    <property type="entry name" value="MFS_trans_sf"/>
</dbReference>
<protein>
    <submittedName>
        <fullName evidence="9">MDR family MFS transporter</fullName>
    </submittedName>
</protein>
<dbReference type="RefSeq" id="WP_368653883.1">
    <property type="nucleotide sequence ID" value="NZ_CP162599.1"/>
</dbReference>
<feature type="transmembrane region" description="Helical" evidence="7">
    <location>
        <begin position="399"/>
        <end position="425"/>
    </location>
</feature>